<protein>
    <submittedName>
        <fullName evidence="2">Uncharacterized protein</fullName>
    </submittedName>
</protein>
<evidence type="ECO:0000256" key="1">
    <source>
        <dbReference type="SAM" id="MobiDB-lite"/>
    </source>
</evidence>
<feature type="region of interest" description="Disordered" evidence="1">
    <location>
        <begin position="125"/>
        <end position="154"/>
    </location>
</feature>
<dbReference type="Proteomes" id="UP000481360">
    <property type="component" value="Unassembled WGS sequence"/>
</dbReference>
<dbReference type="AlphaFoldDB" id="A0A7C9VP44"/>
<reference evidence="2 3" key="1">
    <citation type="submission" date="2020-03" db="EMBL/GenBank/DDBJ databases">
        <title>Isolation and identification of active actinomycetes.</title>
        <authorList>
            <person name="Sun X."/>
        </authorList>
    </citation>
    <scope>NUCLEOTIDE SEQUENCE [LARGE SCALE GENOMIC DNA]</scope>
    <source>
        <strain evidence="2 3">NEAU-D13</strain>
    </source>
</reference>
<dbReference type="PROSITE" id="PS51257">
    <property type="entry name" value="PROKAR_LIPOPROTEIN"/>
    <property type="match status" value="1"/>
</dbReference>
<dbReference type="RefSeq" id="WP_166046435.1">
    <property type="nucleotide sequence ID" value="NZ_JAAMPJ010000004.1"/>
</dbReference>
<accession>A0A7C9VP44</accession>
<comment type="caution">
    <text evidence="2">The sequence shown here is derived from an EMBL/GenBank/DDBJ whole genome shotgun (WGS) entry which is preliminary data.</text>
</comment>
<evidence type="ECO:0000313" key="3">
    <source>
        <dbReference type="Proteomes" id="UP000481360"/>
    </source>
</evidence>
<name>A0A7C9VP44_9PSEU</name>
<sequence length="154" mass="17011">MSAARRVVGVVGVVVLLVGLLSGCNLFVQYYEDVDELCKKIVADWKAQPEVVDATYVYVHGIDSGQQIDLDVIVRAESDTAEILEKLEDIANRDYWLSTAYDREDHMSFQYVVYSSDNPPAKGEVGLPKSIGQGDIGVSPKVGLERYGPRPTMK</sequence>
<evidence type="ECO:0000313" key="2">
    <source>
        <dbReference type="EMBL" id="NGY60393.1"/>
    </source>
</evidence>
<proteinExistence type="predicted"/>
<gene>
    <name evidence="2" type="ORF">G7043_15800</name>
</gene>
<organism evidence="2 3">
    <name type="scientific">Lentzea alba</name>
    <dbReference type="NCBI Taxonomy" id="2714351"/>
    <lineage>
        <taxon>Bacteria</taxon>
        <taxon>Bacillati</taxon>
        <taxon>Actinomycetota</taxon>
        <taxon>Actinomycetes</taxon>
        <taxon>Pseudonocardiales</taxon>
        <taxon>Pseudonocardiaceae</taxon>
        <taxon>Lentzea</taxon>
    </lineage>
</organism>
<keyword evidence="3" id="KW-1185">Reference proteome</keyword>
<dbReference type="EMBL" id="JAAMPJ010000004">
    <property type="protein sequence ID" value="NGY60393.1"/>
    <property type="molecule type" value="Genomic_DNA"/>
</dbReference>